<dbReference type="InterPro" id="IPR025996">
    <property type="entry name" value="MT1864/Rv1816-like_C"/>
</dbReference>
<name>A0AAU7S1V2_9HYPH</name>
<evidence type="ECO:0000313" key="4">
    <source>
        <dbReference type="EMBL" id="XBT96441.1"/>
    </source>
</evidence>
<protein>
    <submittedName>
        <fullName evidence="4">TetR-like C-terminal domain-containing protein</fullName>
    </submittedName>
</protein>
<proteinExistence type="predicted"/>
<geneLocation type="plasmid" evidence="4">
    <name>unnamed1</name>
</geneLocation>
<dbReference type="SUPFAM" id="SSF48498">
    <property type="entry name" value="Tetracyclin repressor-like, C-terminal domain"/>
    <property type="match status" value="1"/>
</dbReference>
<dbReference type="RefSeq" id="WP_174181981.1">
    <property type="nucleotide sequence ID" value="NZ_CP157961.1"/>
</dbReference>
<dbReference type="Pfam" id="PF13305">
    <property type="entry name" value="TetR_C_33"/>
    <property type="match status" value="1"/>
</dbReference>
<accession>A0AAU7S1V2</accession>
<keyword evidence="1" id="KW-0805">Transcription regulation</keyword>
<dbReference type="EMBL" id="CP157961">
    <property type="protein sequence ID" value="XBT96441.1"/>
    <property type="molecule type" value="Genomic_DNA"/>
</dbReference>
<evidence type="ECO:0000256" key="1">
    <source>
        <dbReference type="ARBA" id="ARBA00023015"/>
    </source>
</evidence>
<dbReference type="Gene3D" id="1.10.357.10">
    <property type="entry name" value="Tetracycline Repressor, domain 2"/>
    <property type="match status" value="1"/>
</dbReference>
<dbReference type="SUPFAM" id="SSF46689">
    <property type="entry name" value="Homeodomain-like"/>
    <property type="match status" value="1"/>
</dbReference>
<keyword evidence="4" id="KW-0614">Plasmid</keyword>
<evidence type="ECO:0000259" key="3">
    <source>
        <dbReference type="Pfam" id="PF13305"/>
    </source>
</evidence>
<feature type="domain" description="HTH-type transcriptional regulator MT1864/Rv1816-like C-terminal" evidence="3">
    <location>
        <begin position="88"/>
        <end position="188"/>
    </location>
</feature>
<organism evidence="4">
    <name type="scientific">Rhizobium sp. ZPR3</name>
    <dbReference type="NCBI Taxonomy" id="3158967"/>
    <lineage>
        <taxon>Bacteria</taxon>
        <taxon>Pseudomonadati</taxon>
        <taxon>Pseudomonadota</taxon>
        <taxon>Alphaproteobacteria</taxon>
        <taxon>Hyphomicrobiales</taxon>
        <taxon>Rhizobiaceae</taxon>
        <taxon>Rhizobium/Agrobacterium group</taxon>
        <taxon>Rhizobium</taxon>
    </lineage>
</organism>
<evidence type="ECO:0000256" key="2">
    <source>
        <dbReference type="ARBA" id="ARBA00023163"/>
    </source>
</evidence>
<gene>
    <name evidence="4" type="ORF">ABM479_23250</name>
</gene>
<dbReference type="InterPro" id="IPR036271">
    <property type="entry name" value="Tet_transcr_reg_TetR-rel_C_sf"/>
</dbReference>
<dbReference type="InterPro" id="IPR009057">
    <property type="entry name" value="Homeodomain-like_sf"/>
</dbReference>
<dbReference type="AlphaFoldDB" id="A0AAU7S1V2"/>
<sequence>MARKTLEKREDLKLRLIEAARNRIAADGLSNLRARDVTQDVGCALGGLYTVFADLDDLVIHVNSATLKGLEASLTLAEVRDHTPTDRLRNLARGYLRFAVTHRNLWKALFDHRPPDDRPSPEWHLEEHMFLMGVIAEPLAELQPNMSETARAIRARTLFGAVHGVVSISLEGRFVGLPIESLERELDDFILTVAAGAAARQGQPEL</sequence>
<reference evidence="4" key="1">
    <citation type="submission" date="2024-06" db="EMBL/GenBank/DDBJ databases">
        <authorList>
            <person name="Li T."/>
            <person name="Gao R."/>
        </authorList>
    </citation>
    <scope>NUCLEOTIDE SEQUENCE</scope>
    <source>
        <strain evidence="4">ZPR3</strain>
        <plasmid evidence="4">unnamed1</plasmid>
    </source>
</reference>
<keyword evidence="2" id="KW-0804">Transcription</keyword>